<dbReference type="Proteomes" id="UP000887013">
    <property type="component" value="Unassembled WGS sequence"/>
</dbReference>
<gene>
    <name evidence="2" type="ORF">NPIL_124561</name>
</gene>
<protein>
    <submittedName>
        <fullName evidence="2">Uncharacterized protein</fullName>
    </submittedName>
</protein>
<comment type="caution">
    <text evidence="2">The sequence shown here is derived from an EMBL/GenBank/DDBJ whole genome shotgun (WGS) entry which is preliminary data.</text>
</comment>
<evidence type="ECO:0000313" key="3">
    <source>
        <dbReference type="Proteomes" id="UP000887013"/>
    </source>
</evidence>
<organism evidence="2 3">
    <name type="scientific">Nephila pilipes</name>
    <name type="common">Giant wood spider</name>
    <name type="synonym">Nephila maculata</name>
    <dbReference type="NCBI Taxonomy" id="299642"/>
    <lineage>
        <taxon>Eukaryota</taxon>
        <taxon>Metazoa</taxon>
        <taxon>Ecdysozoa</taxon>
        <taxon>Arthropoda</taxon>
        <taxon>Chelicerata</taxon>
        <taxon>Arachnida</taxon>
        <taxon>Araneae</taxon>
        <taxon>Araneomorphae</taxon>
        <taxon>Entelegynae</taxon>
        <taxon>Araneoidea</taxon>
        <taxon>Nephilidae</taxon>
        <taxon>Nephila</taxon>
    </lineage>
</organism>
<dbReference type="AlphaFoldDB" id="A0A8X6P7N0"/>
<reference evidence="2" key="1">
    <citation type="submission" date="2020-08" db="EMBL/GenBank/DDBJ databases">
        <title>Multicomponent nature underlies the extraordinary mechanical properties of spider dragline silk.</title>
        <authorList>
            <person name="Kono N."/>
            <person name="Nakamura H."/>
            <person name="Mori M."/>
            <person name="Yoshida Y."/>
            <person name="Ohtoshi R."/>
            <person name="Malay A.D."/>
            <person name="Moran D.A.P."/>
            <person name="Tomita M."/>
            <person name="Numata K."/>
            <person name="Arakawa K."/>
        </authorList>
    </citation>
    <scope>NUCLEOTIDE SEQUENCE</scope>
</reference>
<keyword evidence="3" id="KW-1185">Reference proteome</keyword>
<accession>A0A8X6P7N0</accession>
<evidence type="ECO:0000313" key="2">
    <source>
        <dbReference type="EMBL" id="GFT55743.1"/>
    </source>
</evidence>
<evidence type="ECO:0000256" key="1">
    <source>
        <dbReference type="SAM" id="MobiDB-lite"/>
    </source>
</evidence>
<dbReference type="EMBL" id="BMAW01017821">
    <property type="protein sequence ID" value="GFT55743.1"/>
    <property type="molecule type" value="Genomic_DNA"/>
</dbReference>
<name>A0A8X6P7N0_NEPPI</name>
<feature type="region of interest" description="Disordered" evidence="1">
    <location>
        <begin position="1"/>
        <end position="37"/>
    </location>
</feature>
<sequence>MSEMKQFSVPFPFDTITGTPKVADGNEKDDDKYEDNVPTTRVSHADAENSFVLALHFIEQSLEFIAFEEDDDKEEYYEPSPRISDADAKYAFDLTL</sequence>
<feature type="compositionally biased region" description="Basic and acidic residues" evidence="1">
    <location>
        <begin position="24"/>
        <end position="35"/>
    </location>
</feature>
<proteinExistence type="predicted"/>